<dbReference type="Proteomes" id="UP000324797">
    <property type="component" value="Unassembled WGS sequence"/>
</dbReference>
<evidence type="ECO:0000313" key="4">
    <source>
        <dbReference type="Proteomes" id="UP000324797"/>
    </source>
</evidence>
<dbReference type="PANTHER" id="PTHR37836">
    <property type="entry name" value="LMO1036 PROTEIN"/>
    <property type="match status" value="1"/>
</dbReference>
<feature type="domain" description="Apiosidase-like catalytic" evidence="2">
    <location>
        <begin position="75"/>
        <end position="376"/>
    </location>
</feature>
<protein>
    <submittedName>
        <fullName evidence="3">DUF4038 domain-containing protein</fullName>
    </submittedName>
</protein>
<dbReference type="PANTHER" id="PTHR37836:SF2">
    <property type="entry name" value="DUF4038 DOMAIN-CONTAINING PROTEIN"/>
    <property type="match status" value="1"/>
</dbReference>
<evidence type="ECO:0000313" key="3">
    <source>
        <dbReference type="EMBL" id="TYO61362.1"/>
    </source>
</evidence>
<dbReference type="InterPro" id="IPR017853">
    <property type="entry name" value="GH"/>
</dbReference>
<sequence>MTEPTTFVPLARARARRLPSCMEMRTAVRPLLVVWTLLAFRADVFALELSAGQDARPTAGALMTKPAYPLKVGASNRYLVDRDDTPFLIVGDSPQDLIGKLSEDEAAAYMANRATYGINALWINLLCNDAIGCRSDGGTPDGIVPFAVPNDLSTPNSAYFQRADDMIRLAEEHGMVVILDPIETIGWLSILRTNGVSNAYSYGQYLGNRYRDNPNIIWMHGNDFQSWQSSDDDALVQAVARGIRHADPNHLHTVELNYFTSGSLDDLSWQPLIDISAVYTYFPTYIQILNEYDRANHKPVFLAEANYEFEHLPNTDGGTPLNLRRQEYWTMLSGAAGQFYGSRNWSFENGWKTTLNTRGAIELRYMKHLFARLRWYDLIPDQTHSVTKIGYHWLAECVAKLTTYLGSYRVSSSVRELFLSFKASTRFGSIATNTYAATARTSDGTLVMTYLPTARAATIDMSTLAGTAIAHWFDPTNGSYTSVEGSPFANKGVRQFSSPGANSAGESDWVLLLETPPADYLAPSAPMSQTDNRP</sequence>
<gene>
    <name evidence="3" type="ORF">FXV83_38580</name>
</gene>
<accession>A0A5S4YBM4</accession>
<reference evidence="3 4" key="1">
    <citation type="submission" date="2019-08" db="EMBL/GenBank/DDBJ databases">
        <title>Bradyrhizobium hipponensis sp. nov., a rhizobium isolated from a Lupinus angustifolius root nodule in Tunisia.</title>
        <authorList>
            <person name="Off K."/>
            <person name="Rejili M."/>
            <person name="Mars M."/>
            <person name="Brachmann A."/>
            <person name="Marin M."/>
        </authorList>
    </citation>
    <scope>NUCLEOTIDE SEQUENCE [LARGE SCALE GENOMIC DNA]</scope>
    <source>
        <strain evidence="4">aSej3</strain>
    </source>
</reference>
<feature type="domain" description="Putative collagen-binding" evidence="1">
    <location>
        <begin position="435"/>
        <end position="514"/>
    </location>
</feature>
<dbReference type="InterPro" id="IPR024749">
    <property type="entry name" value="Collagen-bd_put"/>
</dbReference>
<evidence type="ECO:0000259" key="2">
    <source>
        <dbReference type="Pfam" id="PF13204"/>
    </source>
</evidence>
<dbReference type="Gene3D" id="3.20.20.80">
    <property type="entry name" value="Glycosidases"/>
    <property type="match status" value="1"/>
</dbReference>
<dbReference type="Pfam" id="PF13204">
    <property type="entry name" value="Apiosidase"/>
    <property type="match status" value="1"/>
</dbReference>
<evidence type="ECO:0000259" key="1">
    <source>
        <dbReference type="Pfam" id="PF12904"/>
    </source>
</evidence>
<keyword evidence="4" id="KW-1185">Reference proteome</keyword>
<name>A0A5S4YBM4_9BRAD</name>
<dbReference type="EMBL" id="VSTH01000185">
    <property type="protein sequence ID" value="TYO61362.1"/>
    <property type="molecule type" value="Genomic_DNA"/>
</dbReference>
<comment type="caution">
    <text evidence="3">The sequence shown here is derived from an EMBL/GenBank/DDBJ whole genome shotgun (WGS) entry which is preliminary data.</text>
</comment>
<proteinExistence type="predicted"/>
<dbReference type="AlphaFoldDB" id="A0A5S4YBM4"/>
<organism evidence="3 4">
    <name type="scientific">Bradyrhizobium hipponense</name>
    <dbReference type="NCBI Taxonomy" id="2605638"/>
    <lineage>
        <taxon>Bacteria</taxon>
        <taxon>Pseudomonadati</taxon>
        <taxon>Pseudomonadota</taxon>
        <taxon>Alphaproteobacteria</taxon>
        <taxon>Hyphomicrobiales</taxon>
        <taxon>Nitrobacteraceae</taxon>
        <taxon>Bradyrhizobium</taxon>
    </lineage>
</organism>
<dbReference type="Pfam" id="PF12904">
    <property type="entry name" value="Collagen_bind_2"/>
    <property type="match status" value="1"/>
</dbReference>
<dbReference type="SUPFAM" id="SSF51445">
    <property type="entry name" value="(Trans)glycosidases"/>
    <property type="match status" value="1"/>
</dbReference>
<dbReference type="InterPro" id="IPR025277">
    <property type="entry name" value="Apiosidase-like_cat_dom"/>
</dbReference>